<gene>
    <name evidence="11" type="ORF">ABRY92_00225</name>
</gene>
<dbReference type="InterPro" id="IPR051120">
    <property type="entry name" value="ABC_AA/LPS_Transport"/>
</dbReference>
<dbReference type="EMBL" id="CP158259">
    <property type="protein sequence ID" value="XDJ61089.1"/>
    <property type="molecule type" value="Genomic_DNA"/>
</dbReference>
<dbReference type="GO" id="GO:0016887">
    <property type="term" value="F:ATP hydrolysis activity"/>
    <property type="evidence" value="ECO:0007669"/>
    <property type="project" value="InterPro"/>
</dbReference>
<evidence type="ECO:0000256" key="7">
    <source>
        <dbReference type="ARBA" id="ARBA00022989"/>
    </source>
</evidence>
<name>A0AB39E568_9BURK</name>
<dbReference type="Pfam" id="PF00005">
    <property type="entry name" value="ABC_tran"/>
    <property type="match status" value="1"/>
</dbReference>
<dbReference type="GO" id="GO:0005886">
    <property type="term" value="C:plasma membrane"/>
    <property type="evidence" value="ECO:0007669"/>
    <property type="project" value="UniProtKB-SubCell"/>
</dbReference>
<dbReference type="PROSITE" id="PS00211">
    <property type="entry name" value="ABC_TRANSPORTER_1"/>
    <property type="match status" value="1"/>
</dbReference>
<feature type="transmembrane region" description="Helical" evidence="9">
    <location>
        <begin position="114"/>
        <end position="132"/>
    </location>
</feature>
<organism evidence="11">
    <name type="scientific">Castellaniella ginsengisoli</name>
    <dbReference type="NCBI Taxonomy" id="546114"/>
    <lineage>
        <taxon>Bacteria</taxon>
        <taxon>Pseudomonadati</taxon>
        <taxon>Pseudomonadota</taxon>
        <taxon>Betaproteobacteria</taxon>
        <taxon>Burkholderiales</taxon>
        <taxon>Alcaligenaceae</taxon>
        <taxon>Castellaniella</taxon>
    </lineage>
</organism>
<evidence type="ECO:0000256" key="6">
    <source>
        <dbReference type="ARBA" id="ARBA00022840"/>
    </source>
</evidence>
<evidence type="ECO:0000256" key="3">
    <source>
        <dbReference type="ARBA" id="ARBA00022475"/>
    </source>
</evidence>
<dbReference type="PANTHER" id="PTHR45772:SF9">
    <property type="entry name" value="CONSERVED COMPONENT OF ABC TRANSPORTER FOR NATURAL AMINO ACIDS"/>
    <property type="match status" value="1"/>
</dbReference>
<feature type="transmembrane region" description="Helical" evidence="9">
    <location>
        <begin position="285"/>
        <end position="305"/>
    </location>
</feature>
<feature type="transmembrane region" description="Helical" evidence="9">
    <location>
        <begin position="242"/>
        <end position="265"/>
    </location>
</feature>
<dbReference type="CDD" id="cd06581">
    <property type="entry name" value="TM_PBP1_LivM_like"/>
    <property type="match status" value="1"/>
</dbReference>
<sequence length="636" mass="68043">MSRHDDSVAIQPGAVATQDGGPAVHPAAGVRRRYKAESLTIAVLAVAPFLAPLVGAGPDLLGRVLIWGLFGLGFDLLFGYAGLLSFGQAAFYGTGAFVTAYLMTSGIVENMLLALILSVAVAAVLGLAIGYLTLRRSGIYFAMSTLAFAEMIYFLEFGPLRDWTGGENGIPGIPEASIDLGFFSYVIAPGWPMYTFLAVMFFIGFVLARRISFSPFGVILTAIRDNPQRAMAVGHSIQSYKLAIFVVAAGYGGIAGGLLGLFQGYMPPDAFNIHTSAEVVIQTVMGGAGTLFGPLLGALIWLYLFEVLQFVEAVGSYWRLILGVIFVVLVTVFRRGICVEFIAWQARRAARRVAAAVGSTGAATGSSARSGRPPLLMRESAPLPEGRPILRTDNIAKHYGGLKAVKGVSIEVQEGELRGLIGPNGAGKSTFFRMLAGEIQPTSGSVYLRESEITGAGVTRVCQLGMSKSYQVNELFDALTVRQNILMSVLGQKRGPFRFDALATIEGVKGCHEQVEAAIEMVELTARADIPIHELSYGEKRRVEIGLALATGANVLLLDEPLAGMSPEERVHAVALLKTIRKGRTVLIVEHDMDAMFELADRITVLYDGNFLAEGTPEEIKANTSVQDAYLGGFGQ</sequence>
<evidence type="ECO:0000256" key="9">
    <source>
        <dbReference type="SAM" id="Phobius"/>
    </source>
</evidence>
<dbReference type="InterPro" id="IPR032823">
    <property type="entry name" value="BCA_ABC_TP_C"/>
</dbReference>
<dbReference type="InterPro" id="IPR043428">
    <property type="entry name" value="LivM-like"/>
</dbReference>
<keyword evidence="5" id="KW-0547">Nucleotide-binding</keyword>
<dbReference type="SUPFAM" id="SSF52540">
    <property type="entry name" value="P-loop containing nucleoside triphosphate hydrolases"/>
    <property type="match status" value="1"/>
</dbReference>
<evidence type="ECO:0000256" key="4">
    <source>
        <dbReference type="ARBA" id="ARBA00022692"/>
    </source>
</evidence>
<feature type="transmembrane region" description="Helical" evidence="9">
    <location>
        <begin position="317"/>
        <end position="337"/>
    </location>
</feature>
<dbReference type="PANTHER" id="PTHR45772">
    <property type="entry name" value="CONSERVED COMPONENT OF ABC TRANSPORTER FOR NATURAL AMINO ACIDS-RELATED"/>
    <property type="match status" value="1"/>
</dbReference>
<dbReference type="CDD" id="cd03219">
    <property type="entry name" value="ABC_Mj1267_LivG_branched"/>
    <property type="match status" value="1"/>
</dbReference>
<dbReference type="InterPro" id="IPR017871">
    <property type="entry name" value="ABC_transporter-like_CS"/>
</dbReference>
<keyword evidence="6 11" id="KW-0067">ATP-binding</keyword>
<dbReference type="GO" id="GO:0015658">
    <property type="term" value="F:branched-chain amino acid transmembrane transporter activity"/>
    <property type="evidence" value="ECO:0007669"/>
    <property type="project" value="InterPro"/>
</dbReference>
<keyword evidence="2" id="KW-0813">Transport</keyword>
<evidence type="ECO:0000259" key="10">
    <source>
        <dbReference type="PROSITE" id="PS50893"/>
    </source>
</evidence>
<comment type="subcellular location">
    <subcellularLocation>
        <location evidence="1">Cell membrane</location>
        <topology evidence="1">Multi-pass membrane protein</topology>
    </subcellularLocation>
</comment>
<dbReference type="GO" id="GO:0005524">
    <property type="term" value="F:ATP binding"/>
    <property type="evidence" value="ECO:0007669"/>
    <property type="project" value="UniProtKB-KW"/>
</dbReference>
<accession>A0AB39E568</accession>
<dbReference type="SMART" id="SM00382">
    <property type="entry name" value="AAA"/>
    <property type="match status" value="1"/>
</dbReference>
<dbReference type="InterPro" id="IPR027417">
    <property type="entry name" value="P-loop_NTPase"/>
</dbReference>
<dbReference type="Gene3D" id="3.40.50.300">
    <property type="entry name" value="P-loop containing nucleotide triphosphate hydrolases"/>
    <property type="match status" value="1"/>
</dbReference>
<reference evidence="11" key="1">
    <citation type="submission" date="2024-05" db="EMBL/GenBank/DDBJ databases">
        <authorList>
            <person name="Luo Y.-C."/>
            <person name="Nicholds J."/>
            <person name="Mortimer T."/>
            <person name="Maboni G."/>
        </authorList>
    </citation>
    <scope>NUCLEOTIDE SEQUENCE</scope>
    <source>
        <strain evidence="11">145852</strain>
    </source>
</reference>
<dbReference type="Pfam" id="PF02653">
    <property type="entry name" value="BPD_transp_2"/>
    <property type="match status" value="1"/>
</dbReference>
<evidence type="ECO:0000256" key="5">
    <source>
        <dbReference type="ARBA" id="ARBA00022741"/>
    </source>
</evidence>
<dbReference type="InterPro" id="IPR001851">
    <property type="entry name" value="ABC_transp_permease"/>
</dbReference>
<protein>
    <submittedName>
        <fullName evidence="11">Branched-chain amino acid ABC transporter ATP-binding protein/permease</fullName>
    </submittedName>
</protein>
<dbReference type="Pfam" id="PF12399">
    <property type="entry name" value="BCA_ABC_TP_C"/>
    <property type="match status" value="1"/>
</dbReference>
<feature type="transmembrane region" description="Helical" evidence="9">
    <location>
        <begin position="191"/>
        <end position="208"/>
    </location>
</feature>
<evidence type="ECO:0000256" key="2">
    <source>
        <dbReference type="ARBA" id="ARBA00022448"/>
    </source>
</evidence>
<dbReference type="InterPro" id="IPR003439">
    <property type="entry name" value="ABC_transporter-like_ATP-bd"/>
</dbReference>
<keyword evidence="7 9" id="KW-1133">Transmembrane helix</keyword>
<keyword evidence="3" id="KW-1003">Cell membrane</keyword>
<proteinExistence type="predicted"/>
<dbReference type="RefSeq" id="WP_368648683.1">
    <property type="nucleotide sequence ID" value="NZ_CP158259.1"/>
</dbReference>
<feature type="transmembrane region" description="Helical" evidence="9">
    <location>
        <begin position="39"/>
        <end position="58"/>
    </location>
</feature>
<keyword evidence="4 9" id="KW-0812">Transmembrane</keyword>
<keyword evidence="8 9" id="KW-0472">Membrane</keyword>
<evidence type="ECO:0000313" key="11">
    <source>
        <dbReference type="EMBL" id="XDJ61089.1"/>
    </source>
</evidence>
<evidence type="ECO:0000256" key="1">
    <source>
        <dbReference type="ARBA" id="ARBA00004651"/>
    </source>
</evidence>
<dbReference type="InterPro" id="IPR003593">
    <property type="entry name" value="AAA+_ATPase"/>
</dbReference>
<dbReference type="AlphaFoldDB" id="A0AB39E568"/>
<dbReference type="PROSITE" id="PS50893">
    <property type="entry name" value="ABC_TRANSPORTER_2"/>
    <property type="match status" value="1"/>
</dbReference>
<evidence type="ECO:0000256" key="8">
    <source>
        <dbReference type="ARBA" id="ARBA00023136"/>
    </source>
</evidence>
<feature type="domain" description="ABC transporter" evidence="10">
    <location>
        <begin position="390"/>
        <end position="633"/>
    </location>
</feature>